<feature type="transmembrane region" description="Helical" evidence="6">
    <location>
        <begin position="360"/>
        <end position="378"/>
    </location>
</feature>
<keyword evidence="4 6" id="KW-0472">Membrane</keyword>
<evidence type="ECO:0000256" key="4">
    <source>
        <dbReference type="ARBA" id="ARBA00023136"/>
    </source>
</evidence>
<gene>
    <name evidence="7" type="ORF">BDV95DRAFT_632391</name>
</gene>
<evidence type="ECO:0000256" key="3">
    <source>
        <dbReference type="ARBA" id="ARBA00022989"/>
    </source>
</evidence>
<comment type="subcellular location">
    <subcellularLocation>
        <location evidence="1">Membrane</location>
        <topology evidence="1">Multi-pass membrane protein</topology>
    </subcellularLocation>
</comment>
<dbReference type="PANTHER" id="PTHR23507">
    <property type="entry name" value="ZGC:174356"/>
    <property type="match status" value="1"/>
</dbReference>
<feature type="transmembrane region" description="Helical" evidence="6">
    <location>
        <begin position="135"/>
        <end position="153"/>
    </location>
</feature>
<accession>A0A7C8I660</accession>
<dbReference type="OrthoDB" id="3026777at2759"/>
<feature type="region of interest" description="Disordered" evidence="5">
    <location>
        <begin position="1"/>
        <end position="29"/>
    </location>
</feature>
<feature type="transmembrane region" description="Helical" evidence="6">
    <location>
        <begin position="478"/>
        <end position="499"/>
    </location>
</feature>
<dbReference type="AlphaFoldDB" id="A0A7C8I660"/>
<dbReference type="SUPFAM" id="SSF103473">
    <property type="entry name" value="MFS general substrate transporter"/>
    <property type="match status" value="1"/>
</dbReference>
<name>A0A7C8I660_9PLEO</name>
<reference evidence="7 8" key="1">
    <citation type="submission" date="2020-01" db="EMBL/GenBank/DDBJ databases">
        <authorList>
            <consortium name="DOE Joint Genome Institute"/>
            <person name="Haridas S."/>
            <person name="Albert R."/>
            <person name="Binder M."/>
            <person name="Bloem J."/>
            <person name="Labutti K."/>
            <person name="Salamov A."/>
            <person name="Andreopoulos B."/>
            <person name="Baker S.E."/>
            <person name="Barry K."/>
            <person name="Bills G."/>
            <person name="Bluhm B.H."/>
            <person name="Cannon C."/>
            <person name="Castanera R."/>
            <person name="Culley D.E."/>
            <person name="Daum C."/>
            <person name="Ezra D."/>
            <person name="Gonzalez J.B."/>
            <person name="Henrissat B."/>
            <person name="Kuo A."/>
            <person name="Liang C."/>
            <person name="Lipzen A."/>
            <person name="Lutzoni F."/>
            <person name="Magnuson J."/>
            <person name="Mondo S."/>
            <person name="Nolan M."/>
            <person name="Ohm R."/>
            <person name="Pangilinan J."/>
            <person name="Park H.-J.H."/>
            <person name="Ramirez L."/>
            <person name="Alfaro M."/>
            <person name="Sun H."/>
            <person name="Tritt A."/>
            <person name="Yoshinaga Y."/>
            <person name="Zwiers L.-H.L."/>
            <person name="Turgeon B.G."/>
            <person name="Goodwin S.B."/>
            <person name="Spatafora J.W."/>
            <person name="Crous P.W."/>
            <person name="Grigoriev I.V."/>
        </authorList>
    </citation>
    <scope>NUCLEOTIDE SEQUENCE [LARGE SCALE GENOMIC DNA]</scope>
    <source>
        <strain evidence="7 8">CBS 611.86</strain>
    </source>
</reference>
<feature type="transmembrane region" description="Helical" evidence="6">
    <location>
        <begin position="505"/>
        <end position="524"/>
    </location>
</feature>
<feature type="transmembrane region" description="Helical" evidence="6">
    <location>
        <begin position="261"/>
        <end position="283"/>
    </location>
</feature>
<keyword evidence="3 6" id="KW-1133">Transmembrane helix</keyword>
<keyword evidence="2 6" id="KW-0812">Transmembrane</keyword>
<evidence type="ECO:0000256" key="2">
    <source>
        <dbReference type="ARBA" id="ARBA00022692"/>
    </source>
</evidence>
<sequence>MATPHTYQPVASDDENDDASSHHPKPEATNKWYQKPSVFWLLPIFLLFNLAMGATSMPRMNVIVSLICRNVLAKDSLPNFSDSAMPLSRRHGGMPRSSSSMSMNSTASSPAIIIRDYNLQCAIPAVESSTALFNLWGNLLAGTIAAIATPIWGKLSDRFGRVKPLAAASSVMFASEVVVVLVAKYPDAMSLGWVYLAFVLEGISGSFILIMALASSYAAYCTSLSTRTTALGYFHGNMFFGMAAGPALGGYLGMSSGASNLLLVFYTGLGMRASAILFLFLLVPESLSISPSTATLSLRPSSLPSLLQHLSPLRLLSILSPSSTPHAHTLLPLALINTILFGAVMAAMNESGVFLSTVNIFRTLATVGVLPLVVYVAGRWGGATRGYAHSHAPVKNNKEEEHWDEATTGYVPTLDVALLRTAIVSDMLGFIGYALAPTGTLFTLSGAIASLGAIGLATSMTKLLPAAQTGELLGALRFLQALARVVAPTVAGLVYNATAESVPQVVFWGIAGCFGVAGGLTFVVRRGGKGGGGVGGGVAGEA</sequence>
<dbReference type="InterPro" id="IPR036259">
    <property type="entry name" value="MFS_trans_sf"/>
</dbReference>
<dbReference type="GO" id="GO:0022857">
    <property type="term" value="F:transmembrane transporter activity"/>
    <property type="evidence" value="ECO:0007669"/>
    <property type="project" value="InterPro"/>
</dbReference>
<evidence type="ECO:0000256" key="5">
    <source>
        <dbReference type="SAM" id="MobiDB-lite"/>
    </source>
</evidence>
<keyword evidence="8" id="KW-1185">Reference proteome</keyword>
<dbReference type="GO" id="GO:0016020">
    <property type="term" value="C:membrane"/>
    <property type="evidence" value="ECO:0007669"/>
    <property type="project" value="UniProtKB-SubCell"/>
</dbReference>
<feature type="transmembrane region" description="Helical" evidence="6">
    <location>
        <begin position="195"/>
        <end position="220"/>
    </location>
</feature>
<feature type="transmembrane region" description="Helical" evidence="6">
    <location>
        <begin position="430"/>
        <end position="457"/>
    </location>
</feature>
<protein>
    <submittedName>
        <fullName evidence="7">Major facilitator superfamily domain-containing protein</fullName>
    </submittedName>
</protein>
<dbReference type="PANTHER" id="PTHR23507:SF40">
    <property type="entry name" value="TETRACYCLINE-EFFLUX TRANSPORTER"/>
    <property type="match status" value="1"/>
</dbReference>
<evidence type="ECO:0000313" key="8">
    <source>
        <dbReference type="Proteomes" id="UP000481861"/>
    </source>
</evidence>
<evidence type="ECO:0000256" key="6">
    <source>
        <dbReference type="SAM" id="Phobius"/>
    </source>
</evidence>
<evidence type="ECO:0000313" key="7">
    <source>
        <dbReference type="EMBL" id="KAF2865347.1"/>
    </source>
</evidence>
<dbReference type="EMBL" id="JAADJZ010000034">
    <property type="protein sequence ID" value="KAF2865347.1"/>
    <property type="molecule type" value="Genomic_DNA"/>
</dbReference>
<evidence type="ECO:0000256" key="1">
    <source>
        <dbReference type="ARBA" id="ARBA00004141"/>
    </source>
</evidence>
<dbReference type="InterPro" id="IPR011701">
    <property type="entry name" value="MFS"/>
</dbReference>
<proteinExistence type="predicted"/>
<dbReference type="Gene3D" id="1.20.1250.20">
    <property type="entry name" value="MFS general substrate transporter like domains"/>
    <property type="match status" value="1"/>
</dbReference>
<dbReference type="Proteomes" id="UP000481861">
    <property type="component" value="Unassembled WGS sequence"/>
</dbReference>
<feature type="transmembrane region" description="Helical" evidence="6">
    <location>
        <begin position="38"/>
        <end position="57"/>
    </location>
</feature>
<organism evidence="7 8">
    <name type="scientific">Massariosphaeria phaeospora</name>
    <dbReference type="NCBI Taxonomy" id="100035"/>
    <lineage>
        <taxon>Eukaryota</taxon>
        <taxon>Fungi</taxon>
        <taxon>Dikarya</taxon>
        <taxon>Ascomycota</taxon>
        <taxon>Pezizomycotina</taxon>
        <taxon>Dothideomycetes</taxon>
        <taxon>Pleosporomycetidae</taxon>
        <taxon>Pleosporales</taxon>
        <taxon>Pleosporales incertae sedis</taxon>
        <taxon>Massariosphaeria</taxon>
    </lineage>
</organism>
<feature type="transmembrane region" description="Helical" evidence="6">
    <location>
        <begin position="329"/>
        <end position="348"/>
    </location>
</feature>
<feature type="compositionally biased region" description="Basic and acidic residues" evidence="5">
    <location>
        <begin position="19"/>
        <end position="28"/>
    </location>
</feature>
<comment type="caution">
    <text evidence="7">The sequence shown here is derived from an EMBL/GenBank/DDBJ whole genome shotgun (WGS) entry which is preliminary data.</text>
</comment>
<feature type="transmembrane region" description="Helical" evidence="6">
    <location>
        <begin position="165"/>
        <end position="183"/>
    </location>
</feature>
<feature type="transmembrane region" description="Helical" evidence="6">
    <location>
        <begin position="232"/>
        <end position="254"/>
    </location>
</feature>
<dbReference type="Pfam" id="PF07690">
    <property type="entry name" value="MFS_1"/>
    <property type="match status" value="1"/>
</dbReference>